<dbReference type="EMBL" id="KL662144">
    <property type="protein sequence ID" value="KFM27341.1"/>
    <property type="molecule type" value="Genomic_DNA"/>
</dbReference>
<reference evidence="2 3" key="1">
    <citation type="journal article" date="2014" name="BMC Genomics">
        <title>Oil accumulation mechanisms of the oleaginous microalga Chlorella protothecoides revealed through its genome, transcriptomes, and proteomes.</title>
        <authorList>
            <person name="Gao C."/>
            <person name="Wang Y."/>
            <person name="Shen Y."/>
            <person name="Yan D."/>
            <person name="He X."/>
            <person name="Dai J."/>
            <person name="Wu Q."/>
        </authorList>
    </citation>
    <scope>NUCLEOTIDE SEQUENCE [LARGE SCALE GENOMIC DNA]</scope>
    <source>
        <strain evidence="2 3">0710</strain>
    </source>
</reference>
<sequence length="154" mass="15144">MAREYFAMAVSKSRALYAAFPASFSASAARRAAATSSSPSGSSGCGAGAGAEPGRELASGGGAAPEADAGAASSCIWYRGGKGGQTPRASSMDTGSACDPRLRLPGPAPKSLTSMGSGPNPAWAEVEVADPSSALPKLSPSPTWSACCSLLSVK</sequence>
<feature type="region of interest" description="Disordered" evidence="1">
    <location>
        <begin position="82"/>
        <end position="119"/>
    </location>
</feature>
<protein>
    <submittedName>
        <fullName evidence="2">Uncharacterized protein</fullName>
    </submittedName>
</protein>
<keyword evidence="3" id="KW-1185">Reference proteome</keyword>
<evidence type="ECO:0000256" key="1">
    <source>
        <dbReference type="SAM" id="MobiDB-lite"/>
    </source>
</evidence>
<evidence type="ECO:0000313" key="3">
    <source>
        <dbReference type="Proteomes" id="UP000028924"/>
    </source>
</evidence>
<organism evidence="2 3">
    <name type="scientific">Auxenochlorella protothecoides</name>
    <name type="common">Green microalga</name>
    <name type="synonym">Chlorella protothecoides</name>
    <dbReference type="NCBI Taxonomy" id="3075"/>
    <lineage>
        <taxon>Eukaryota</taxon>
        <taxon>Viridiplantae</taxon>
        <taxon>Chlorophyta</taxon>
        <taxon>core chlorophytes</taxon>
        <taxon>Trebouxiophyceae</taxon>
        <taxon>Chlorellales</taxon>
        <taxon>Chlorellaceae</taxon>
        <taxon>Auxenochlorella</taxon>
    </lineage>
</organism>
<dbReference type="GeneID" id="23616002"/>
<name>A0A087SNN7_AUXPR</name>
<feature type="region of interest" description="Disordered" evidence="1">
    <location>
        <begin position="30"/>
        <end position="68"/>
    </location>
</feature>
<dbReference type="AlphaFoldDB" id="A0A087SNN7"/>
<dbReference type="KEGG" id="apro:F751_4611"/>
<accession>A0A087SNN7</accession>
<feature type="compositionally biased region" description="Low complexity" evidence="1">
    <location>
        <begin position="30"/>
        <end position="42"/>
    </location>
</feature>
<dbReference type="Proteomes" id="UP000028924">
    <property type="component" value="Unassembled WGS sequence"/>
</dbReference>
<evidence type="ECO:0000313" key="2">
    <source>
        <dbReference type="EMBL" id="KFM27341.1"/>
    </source>
</evidence>
<dbReference type="RefSeq" id="XP_011400308.1">
    <property type="nucleotide sequence ID" value="XM_011402006.1"/>
</dbReference>
<proteinExistence type="predicted"/>
<gene>
    <name evidence="2" type="ORF">F751_4611</name>
</gene>